<feature type="active site" description="Acyl-thioester intermediate" evidence="6 8">
    <location>
        <position position="166"/>
    </location>
</feature>
<dbReference type="HAMAP" id="MF_00013">
    <property type="entry name" value="LipB"/>
    <property type="match status" value="1"/>
</dbReference>
<dbReference type="InterPro" id="IPR020605">
    <property type="entry name" value="Octanoyltransferase_CS"/>
</dbReference>
<dbReference type="UniPathway" id="UPA00538">
    <property type="reaction ID" value="UER00592"/>
</dbReference>
<keyword evidence="2 6" id="KW-0963">Cytoplasm</keyword>
<comment type="similarity">
    <text evidence="6 7">Belongs to the LipB family.</text>
</comment>
<comment type="subcellular location">
    <subcellularLocation>
        <location evidence="6">Cytoplasm</location>
    </subcellularLocation>
</comment>
<evidence type="ECO:0000256" key="1">
    <source>
        <dbReference type="ARBA" id="ARBA00004821"/>
    </source>
</evidence>
<dbReference type="EC" id="2.3.1.181" evidence="6 7"/>
<proteinExistence type="inferred from homology"/>
<dbReference type="GO" id="GO:0033819">
    <property type="term" value="F:lipoyl(octanoyl) transferase activity"/>
    <property type="evidence" value="ECO:0007669"/>
    <property type="project" value="UniProtKB-EC"/>
</dbReference>
<reference evidence="12 13" key="1">
    <citation type="submission" date="2015-10" db="EMBL/GenBank/DDBJ databases">
        <title>Metagenome-Assembled Genomes uncover a global brackish microbiome.</title>
        <authorList>
            <person name="Hugerth L.W."/>
            <person name="Larsson J."/>
            <person name="Alneberg J."/>
            <person name="Lindh M.V."/>
            <person name="Legrand C."/>
            <person name="Pinhassi J."/>
            <person name="Andersson A.F."/>
        </authorList>
    </citation>
    <scope>NUCLEOTIDE SEQUENCE [LARGE SCALE GENOMIC DNA]</scope>
    <source>
        <strain evidence="12">BACL4 MAG-120507-bin80</strain>
    </source>
</reference>
<evidence type="ECO:0000256" key="5">
    <source>
        <dbReference type="ARBA" id="ARBA00024732"/>
    </source>
</evidence>
<comment type="catalytic activity">
    <reaction evidence="6 7">
        <text>octanoyl-[ACP] + L-lysyl-[protein] = N(6)-octanoyl-L-lysyl-[protein] + holo-[ACP] + H(+)</text>
        <dbReference type="Rhea" id="RHEA:17665"/>
        <dbReference type="Rhea" id="RHEA-COMP:9636"/>
        <dbReference type="Rhea" id="RHEA-COMP:9685"/>
        <dbReference type="Rhea" id="RHEA-COMP:9752"/>
        <dbReference type="Rhea" id="RHEA-COMP:9928"/>
        <dbReference type="ChEBI" id="CHEBI:15378"/>
        <dbReference type="ChEBI" id="CHEBI:29969"/>
        <dbReference type="ChEBI" id="CHEBI:64479"/>
        <dbReference type="ChEBI" id="CHEBI:78463"/>
        <dbReference type="ChEBI" id="CHEBI:78809"/>
        <dbReference type="EC" id="2.3.1.181"/>
    </reaction>
</comment>
<evidence type="ECO:0000313" key="12">
    <source>
        <dbReference type="EMBL" id="KRO72630.1"/>
    </source>
</evidence>
<feature type="site" description="Lowers pKa of active site Cys" evidence="6 10">
    <location>
        <position position="132"/>
    </location>
</feature>
<dbReference type="Proteomes" id="UP000051934">
    <property type="component" value="Unassembled WGS sequence"/>
</dbReference>
<evidence type="ECO:0000256" key="7">
    <source>
        <dbReference type="PIRNR" id="PIRNR016262"/>
    </source>
</evidence>
<dbReference type="GO" id="GO:0005737">
    <property type="term" value="C:cytoplasm"/>
    <property type="evidence" value="ECO:0007669"/>
    <property type="project" value="UniProtKB-SubCell"/>
</dbReference>
<dbReference type="PROSITE" id="PS01313">
    <property type="entry name" value="LIPB"/>
    <property type="match status" value="1"/>
</dbReference>
<evidence type="ECO:0000256" key="10">
    <source>
        <dbReference type="PIRSR" id="PIRSR016262-3"/>
    </source>
</evidence>
<dbReference type="EMBL" id="LIBB01000056">
    <property type="protein sequence ID" value="KRO72630.1"/>
    <property type="molecule type" value="Genomic_DNA"/>
</dbReference>
<dbReference type="PROSITE" id="PS51733">
    <property type="entry name" value="BPL_LPL_CATALYTIC"/>
    <property type="match status" value="1"/>
</dbReference>
<organism evidence="12 13">
    <name type="scientific">OM182 bacterium BACL3 MAG-120507-bin80</name>
    <dbReference type="NCBI Taxonomy" id="1655577"/>
    <lineage>
        <taxon>Bacteria</taxon>
        <taxon>Pseudomonadati</taxon>
        <taxon>Pseudomonadota</taxon>
        <taxon>Gammaproteobacteria</taxon>
        <taxon>OMG group</taxon>
        <taxon>OM182 clade</taxon>
    </lineage>
</organism>
<keyword evidence="4 6" id="KW-0012">Acyltransferase</keyword>
<feature type="domain" description="BPL/LPL catalytic" evidence="11">
    <location>
        <begin position="29"/>
        <end position="209"/>
    </location>
</feature>
<accession>A0A0R2SCY0</accession>
<dbReference type="InterPro" id="IPR045864">
    <property type="entry name" value="aa-tRNA-synth_II/BPL/LPL"/>
</dbReference>
<dbReference type="Gene3D" id="3.30.930.10">
    <property type="entry name" value="Bira Bifunctional Protein, Domain 2"/>
    <property type="match status" value="1"/>
</dbReference>
<comment type="caution">
    <text evidence="12">The sequence shown here is derived from an EMBL/GenBank/DDBJ whole genome shotgun (WGS) entry which is preliminary data.</text>
</comment>
<gene>
    <name evidence="6" type="primary">lipB</name>
    <name evidence="12" type="ORF">ABR69_02770</name>
</gene>
<feature type="binding site" evidence="6 9">
    <location>
        <begin position="148"/>
        <end position="150"/>
    </location>
    <ligand>
        <name>substrate</name>
    </ligand>
</feature>
<comment type="miscellaneous">
    <text evidence="6">In the reaction, the free carboxyl group of octanoic acid is attached via an amide linkage to the epsilon-amino group of a specific lysine residue of lipoyl domains of lipoate-dependent enzymes.</text>
</comment>
<dbReference type="NCBIfam" id="NF010922">
    <property type="entry name" value="PRK14342.1"/>
    <property type="match status" value="1"/>
</dbReference>
<name>A0A0R2SCY0_9GAMM</name>
<evidence type="ECO:0000256" key="4">
    <source>
        <dbReference type="ARBA" id="ARBA00023315"/>
    </source>
</evidence>
<dbReference type="Pfam" id="PF21948">
    <property type="entry name" value="LplA-B_cat"/>
    <property type="match status" value="1"/>
</dbReference>
<comment type="function">
    <text evidence="5 6 7">Catalyzes the transfer of endogenously produced octanoic acid from octanoyl-acyl-carrier-protein onto the lipoyl domains of lipoate-dependent enzymes. Lipoyl-ACP can also act as a substrate although octanoyl-ACP is likely to be the physiological substrate.</text>
</comment>
<comment type="pathway">
    <text evidence="1 6 7">Protein modification; protein lipoylation via endogenous pathway; protein N(6)-(lipoyl)lysine from octanoyl-[acyl-carrier-protein]: step 1/2.</text>
</comment>
<dbReference type="SUPFAM" id="SSF55681">
    <property type="entry name" value="Class II aaRS and biotin synthetases"/>
    <property type="match status" value="1"/>
</dbReference>
<evidence type="ECO:0000256" key="3">
    <source>
        <dbReference type="ARBA" id="ARBA00022679"/>
    </source>
</evidence>
<dbReference type="PIRSF" id="PIRSF016262">
    <property type="entry name" value="LPLase"/>
    <property type="match status" value="1"/>
</dbReference>
<dbReference type="InterPro" id="IPR000544">
    <property type="entry name" value="Octanoyltransferase"/>
</dbReference>
<dbReference type="NCBIfam" id="TIGR00214">
    <property type="entry name" value="lipB"/>
    <property type="match status" value="1"/>
</dbReference>
<evidence type="ECO:0000256" key="2">
    <source>
        <dbReference type="ARBA" id="ARBA00022490"/>
    </source>
</evidence>
<dbReference type="CDD" id="cd16444">
    <property type="entry name" value="LipB"/>
    <property type="match status" value="1"/>
</dbReference>
<evidence type="ECO:0000259" key="11">
    <source>
        <dbReference type="PROSITE" id="PS51733"/>
    </source>
</evidence>
<evidence type="ECO:0000256" key="6">
    <source>
        <dbReference type="HAMAP-Rule" id="MF_00013"/>
    </source>
</evidence>
<dbReference type="PANTHER" id="PTHR10993:SF7">
    <property type="entry name" value="LIPOYLTRANSFERASE 2, MITOCHONDRIAL-RELATED"/>
    <property type="match status" value="1"/>
</dbReference>
<protein>
    <recommendedName>
        <fullName evidence="6 7">Octanoyltransferase</fullName>
        <ecNumber evidence="6 7">2.3.1.181</ecNumber>
    </recommendedName>
    <alternativeName>
        <fullName evidence="6">Lipoate-protein ligase B</fullName>
    </alternativeName>
    <alternativeName>
        <fullName evidence="6">Lipoyl/octanoyl transferase</fullName>
    </alternativeName>
    <alternativeName>
        <fullName evidence="6">Octanoyl-[acyl-carrier-protein]-protein N-octanoyltransferase</fullName>
    </alternativeName>
</protein>
<evidence type="ECO:0000256" key="9">
    <source>
        <dbReference type="PIRSR" id="PIRSR016262-2"/>
    </source>
</evidence>
<dbReference type="GO" id="GO:0009249">
    <property type="term" value="P:protein lipoylation"/>
    <property type="evidence" value="ECO:0007669"/>
    <property type="project" value="InterPro"/>
</dbReference>
<keyword evidence="3 6" id="KW-0808">Transferase</keyword>
<evidence type="ECO:0000256" key="8">
    <source>
        <dbReference type="PIRSR" id="PIRSR016262-1"/>
    </source>
</evidence>
<feature type="binding site" evidence="6 9">
    <location>
        <begin position="135"/>
        <end position="137"/>
    </location>
    <ligand>
        <name>substrate</name>
    </ligand>
</feature>
<dbReference type="InterPro" id="IPR004143">
    <property type="entry name" value="BPL_LPL_catalytic"/>
</dbReference>
<evidence type="ECO:0000313" key="13">
    <source>
        <dbReference type="Proteomes" id="UP000051934"/>
    </source>
</evidence>
<dbReference type="FunFam" id="3.30.930.10:FF:000020">
    <property type="entry name" value="Octanoyltransferase"/>
    <property type="match status" value="1"/>
</dbReference>
<feature type="binding site" evidence="6 9">
    <location>
        <begin position="68"/>
        <end position="75"/>
    </location>
    <ligand>
        <name>substrate</name>
    </ligand>
</feature>
<dbReference type="PANTHER" id="PTHR10993">
    <property type="entry name" value="OCTANOYLTRANSFERASE"/>
    <property type="match status" value="1"/>
</dbReference>
<dbReference type="AlphaFoldDB" id="A0A0R2SCY0"/>
<sequence>MGLKVRRLGLQDYVPLWQAMRYLAEHPRQGRDDEIWMLSHKPVFTQGQAGRAEHILDAGDIPIVHIDRGGQVTYHGPGQLVGYLLIDVKRRKMGVRELVDLIEEAIVEALATFGIRGERRADAPGVYVNGAKIAALGLRIKNGLSYHGLSLNVDMDKSPFDRINPCGFEDLRVTQVADLIGPVDAGRNLMQEVSSALVAALLPRFGYRT</sequence>